<organism evidence="2 3">
    <name type="scientific">Riccia sorocarpa</name>
    <dbReference type="NCBI Taxonomy" id="122646"/>
    <lineage>
        <taxon>Eukaryota</taxon>
        <taxon>Viridiplantae</taxon>
        <taxon>Streptophyta</taxon>
        <taxon>Embryophyta</taxon>
        <taxon>Marchantiophyta</taxon>
        <taxon>Marchantiopsida</taxon>
        <taxon>Marchantiidae</taxon>
        <taxon>Marchantiales</taxon>
        <taxon>Ricciaceae</taxon>
        <taxon>Riccia</taxon>
    </lineage>
</organism>
<comment type="caution">
    <text evidence="2">The sequence shown here is derived from an EMBL/GenBank/DDBJ whole genome shotgun (WGS) entry which is preliminary data.</text>
</comment>
<dbReference type="Pfam" id="PF13966">
    <property type="entry name" value="zf-RVT"/>
    <property type="match status" value="1"/>
</dbReference>
<evidence type="ECO:0000313" key="2">
    <source>
        <dbReference type="EMBL" id="KAL3680914.1"/>
    </source>
</evidence>
<accession>A0ABD3GUT0</accession>
<gene>
    <name evidence="2" type="ORF">R1sor_023870</name>
</gene>
<reference evidence="2 3" key="1">
    <citation type="submission" date="2024-09" db="EMBL/GenBank/DDBJ databases">
        <title>Chromosome-scale assembly of Riccia sorocarpa.</title>
        <authorList>
            <person name="Paukszto L."/>
        </authorList>
    </citation>
    <scope>NUCLEOTIDE SEQUENCE [LARGE SCALE GENOMIC DNA]</scope>
    <source>
        <strain evidence="2">LP-2024</strain>
        <tissue evidence="2">Aerial parts of the thallus</tissue>
    </source>
</reference>
<dbReference type="Proteomes" id="UP001633002">
    <property type="component" value="Unassembled WGS sequence"/>
</dbReference>
<name>A0ABD3GUT0_9MARC</name>
<feature type="domain" description="Reverse transcriptase zinc-binding" evidence="1">
    <location>
        <begin position="98"/>
        <end position="159"/>
    </location>
</feature>
<dbReference type="EMBL" id="JBJQOH010000007">
    <property type="protein sequence ID" value="KAL3680914.1"/>
    <property type="molecule type" value="Genomic_DNA"/>
</dbReference>
<dbReference type="AlphaFoldDB" id="A0ABD3GUT0"/>
<dbReference type="InterPro" id="IPR026960">
    <property type="entry name" value="RVT-Znf"/>
</dbReference>
<protein>
    <recommendedName>
        <fullName evidence="1">Reverse transcriptase zinc-binding domain-containing protein</fullName>
    </recommendedName>
</protein>
<keyword evidence="3" id="KW-1185">Reference proteome</keyword>
<proteinExistence type="predicted"/>
<evidence type="ECO:0000313" key="3">
    <source>
        <dbReference type="Proteomes" id="UP001633002"/>
    </source>
</evidence>
<sequence length="200" mass="24449">MEVVRSGGWRNRLVTEQVYPEEDILIVLEQEETWLLRHKMEDKAIKTLKGWKWRGEGSDFKWFRCTRDWIRFLEKQKDFSDVMDEKWSWQSILLSWKQRWGNLWDATMTYRRKMWLWKLLQRGYFTNSRAREMGHSGGECQACETQLETIEHVFWECRRLQRSFKWLRNSFTPTRVVSEIAYSRLTKAEFVFERGSGEEV</sequence>
<evidence type="ECO:0000259" key="1">
    <source>
        <dbReference type="Pfam" id="PF13966"/>
    </source>
</evidence>